<evidence type="ECO:0000313" key="1">
    <source>
        <dbReference type="EMBL" id="ORX35469.1"/>
    </source>
</evidence>
<keyword evidence="2" id="KW-1185">Reference proteome</keyword>
<dbReference type="RefSeq" id="XP_021869659.1">
    <property type="nucleotide sequence ID" value="XM_022011909.1"/>
</dbReference>
<accession>A0A1Y1UBS5</accession>
<dbReference type="GeneID" id="33553717"/>
<evidence type="ECO:0000313" key="2">
    <source>
        <dbReference type="Proteomes" id="UP000193218"/>
    </source>
</evidence>
<protein>
    <recommendedName>
        <fullName evidence="3">CipC-like antibiotic response protein</fullName>
    </recommendedName>
</protein>
<organism evidence="1 2">
    <name type="scientific">Kockovaella imperatae</name>
    <dbReference type="NCBI Taxonomy" id="4999"/>
    <lineage>
        <taxon>Eukaryota</taxon>
        <taxon>Fungi</taxon>
        <taxon>Dikarya</taxon>
        <taxon>Basidiomycota</taxon>
        <taxon>Agaricomycotina</taxon>
        <taxon>Tremellomycetes</taxon>
        <taxon>Tremellales</taxon>
        <taxon>Cuniculitremaceae</taxon>
        <taxon>Kockovaella</taxon>
    </lineage>
</organism>
<evidence type="ECO:0008006" key="3">
    <source>
        <dbReference type="Google" id="ProtNLM"/>
    </source>
</evidence>
<gene>
    <name evidence="1" type="ORF">BD324DRAFT_101146</name>
</gene>
<dbReference type="AlphaFoldDB" id="A0A1Y1UBS5"/>
<dbReference type="InParanoid" id="A0A1Y1UBS5"/>
<dbReference type="Pfam" id="PF12585">
    <property type="entry name" value="DUF3759"/>
    <property type="match status" value="1"/>
</dbReference>
<proteinExistence type="predicted"/>
<dbReference type="STRING" id="4999.A0A1Y1UBS5"/>
<sequence length="143" mass="15804">MFDKLRAKIDGHFHSSPLASQRKDFLAVNASTPIEKKAHFTAEVVGAAAAYEAFKRHEVHKGAKPTHARAKEIIVGLATGFASKMIDEKALPFTSEAQKIKFKKEAQLYAARDAKRAVRDSGLYEVNELEPIDGDKKHGSKML</sequence>
<reference evidence="1 2" key="1">
    <citation type="submission" date="2017-03" db="EMBL/GenBank/DDBJ databases">
        <title>Widespread Adenine N6-methylation of Active Genes in Fungi.</title>
        <authorList>
            <consortium name="DOE Joint Genome Institute"/>
            <person name="Mondo S.J."/>
            <person name="Dannebaum R.O."/>
            <person name="Kuo R.C."/>
            <person name="Louie K.B."/>
            <person name="Bewick A.J."/>
            <person name="Labutti K."/>
            <person name="Haridas S."/>
            <person name="Kuo A."/>
            <person name="Salamov A."/>
            <person name="Ahrendt S.R."/>
            <person name="Lau R."/>
            <person name="Bowen B.P."/>
            <person name="Lipzen A."/>
            <person name="Sullivan W."/>
            <person name="Andreopoulos W.B."/>
            <person name="Clum A."/>
            <person name="Lindquist E."/>
            <person name="Daum C."/>
            <person name="Northen T.R."/>
            <person name="Ramamoorthy G."/>
            <person name="Schmitz R.J."/>
            <person name="Gryganskyi A."/>
            <person name="Culley D."/>
            <person name="Magnuson J."/>
            <person name="James T.Y."/>
            <person name="O'Malley M.A."/>
            <person name="Stajich J.E."/>
            <person name="Spatafora J.W."/>
            <person name="Visel A."/>
            <person name="Grigoriev I.V."/>
        </authorList>
    </citation>
    <scope>NUCLEOTIDE SEQUENCE [LARGE SCALE GENOMIC DNA]</scope>
    <source>
        <strain evidence="1 2">NRRL Y-17943</strain>
    </source>
</reference>
<dbReference type="Proteomes" id="UP000193218">
    <property type="component" value="Unassembled WGS sequence"/>
</dbReference>
<dbReference type="EMBL" id="NBSH01000011">
    <property type="protein sequence ID" value="ORX35469.1"/>
    <property type="molecule type" value="Genomic_DNA"/>
</dbReference>
<comment type="caution">
    <text evidence="1">The sequence shown here is derived from an EMBL/GenBank/DDBJ whole genome shotgun (WGS) entry which is preliminary data.</text>
</comment>
<dbReference type="InterPro" id="IPR022234">
    <property type="entry name" value="DUF3759"/>
</dbReference>
<name>A0A1Y1UBS5_9TREE</name>
<dbReference type="OrthoDB" id="9895617at2759"/>